<organism evidence="1 2">
    <name type="scientific">Pontibacillus marinus BH030004 = DSM 16465</name>
    <dbReference type="NCBI Taxonomy" id="1385511"/>
    <lineage>
        <taxon>Bacteria</taxon>
        <taxon>Bacillati</taxon>
        <taxon>Bacillota</taxon>
        <taxon>Bacilli</taxon>
        <taxon>Bacillales</taxon>
        <taxon>Bacillaceae</taxon>
        <taxon>Pontibacillus</taxon>
    </lineage>
</organism>
<gene>
    <name evidence="1" type="ORF">N783_03410</name>
</gene>
<dbReference type="InterPro" id="IPR046174">
    <property type="entry name" value="DUF6176"/>
</dbReference>
<comment type="caution">
    <text evidence="1">The sequence shown here is derived from an EMBL/GenBank/DDBJ whole genome shotgun (WGS) entry which is preliminary data.</text>
</comment>
<dbReference type="RefSeq" id="WP_027446385.1">
    <property type="nucleotide sequence ID" value="NZ_AULJ01000034.1"/>
</dbReference>
<reference evidence="1 2" key="1">
    <citation type="submission" date="2013-08" db="EMBL/GenBank/DDBJ databases">
        <authorList>
            <person name="Huang J."/>
            <person name="Wang G."/>
        </authorList>
    </citation>
    <scope>NUCLEOTIDE SEQUENCE [LARGE SCALE GENOMIC DNA]</scope>
    <source>
        <strain evidence="1 2">BH030004</strain>
    </source>
</reference>
<protein>
    <submittedName>
        <fullName evidence="1">Uncharacterized protein</fullName>
    </submittedName>
</protein>
<dbReference type="AlphaFoldDB" id="A0A0A5I231"/>
<proteinExistence type="predicted"/>
<sequence>MNVELTRFKVKEGKSYKVDKWMKLLNDRMGEVLLTLQGEKIYVETIFREVVKGEEFLYWYHVQGEGGIDVTESDHAIDHLHLEYWDECIDPNYEPVDLHPEVIMIPDKVRETMK</sequence>
<dbReference type="STRING" id="1385511.GCA_000425225_02715"/>
<keyword evidence="2" id="KW-1185">Reference proteome</keyword>
<name>A0A0A5I231_9BACI</name>
<accession>A0A0A5I231</accession>
<dbReference type="Pfam" id="PF19673">
    <property type="entry name" value="DUF6176"/>
    <property type="match status" value="1"/>
</dbReference>
<evidence type="ECO:0000313" key="1">
    <source>
        <dbReference type="EMBL" id="KGX89907.1"/>
    </source>
</evidence>
<dbReference type="EMBL" id="AVPF01000011">
    <property type="protein sequence ID" value="KGX89907.1"/>
    <property type="molecule type" value="Genomic_DNA"/>
</dbReference>
<evidence type="ECO:0000313" key="2">
    <source>
        <dbReference type="Proteomes" id="UP000030403"/>
    </source>
</evidence>
<dbReference type="OrthoDB" id="3233233at2"/>
<dbReference type="Proteomes" id="UP000030403">
    <property type="component" value="Unassembled WGS sequence"/>
</dbReference>
<dbReference type="eggNOG" id="ENOG5032TKW">
    <property type="taxonomic scope" value="Bacteria"/>
</dbReference>